<evidence type="ECO:0000256" key="2">
    <source>
        <dbReference type="ARBA" id="ARBA00023242"/>
    </source>
</evidence>
<dbReference type="EMBL" id="KN832882">
    <property type="protein sequence ID" value="KIM97160.1"/>
    <property type="molecule type" value="Genomic_DNA"/>
</dbReference>
<dbReference type="GO" id="GO:0045944">
    <property type="term" value="P:positive regulation of transcription by RNA polymerase II"/>
    <property type="evidence" value="ECO:0007669"/>
    <property type="project" value="TreeGrafter"/>
</dbReference>
<keyword evidence="5" id="KW-1185">Reference proteome</keyword>
<dbReference type="InterPro" id="IPR021858">
    <property type="entry name" value="Fun_TF"/>
</dbReference>
<keyword evidence="3" id="KW-1133">Transmembrane helix</keyword>
<reference evidence="5" key="2">
    <citation type="submission" date="2015-01" db="EMBL/GenBank/DDBJ databases">
        <title>Evolutionary Origins and Diversification of the Mycorrhizal Mutualists.</title>
        <authorList>
            <consortium name="DOE Joint Genome Institute"/>
            <consortium name="Mycorrhizal Genomics Consortium"/>
            <person name="Kohler A."/>
            <person name="Kuo A."/>
            <person name="Nagy L.G."/>
            <person name="Floudas D."/>
            <person name="Copeland A."/>
            <person name="Barry K.W."/>
            <person name="Cichocki N."/>
            <person name="Veneault-Fourrey C."/>
            <person name="LaButti K."/>
            <person name="Lindquist E.A."/>
            <person name="Lipzen A."/>
            <person name="Lundell T."/>
            <person name="Morin E."/>
            <person name="Murat C."/>
            <person name="Riley R."/>
            <person name="Ohm R."/>
            <person name="Sun H."/>
            <person name="Tunlid A."/>
            <person name="Henrissat B."/>
            <person name="Grigoriev I.V."/>
            <person name="Hibbett D.S."/>
            <person name="Martin F."/>
        </authorList>
    </citation>
    <scope>NUCLEOTIDE SEQUENCE [LARGE SCALE GENOMIC DNA]</scope>
    <source>
        <strain evidence="5">Zn</strain>
    </source>
</reference>
<name>A0A0C3GM28_OIDMZ</name>
<protein>
    <submittedName>
        <fullName evidence="4">Uncharacterized protein</fullName>
    </submittedName>
</protein>
<evidence type="ECO:0000256" key="1">
    <source>
        <dbReference type="ARBA" id="ARBA00004123"/>
    </source>
</evidence>
<dbReference type="HOGENOM" id="CLU_687152_0_0_1"/>
<evidence type="ECO:0000313" key="5">
    <source>
        <dbReference type="Proteomes" id="UP000054321"/>
    </source>
</evidence>
<reference evidence="4 5" key="1">
    <citation type="submission" date="2014-04" db="EMBL/GenBank/DDBJ databases">
        <authorList>
            <consortium name="DOE Joint Genome Institute"/>
            <person name="Kuo A."/>
            <person name="Martino E."/>
            <person name="Perotto S."/>
            <person name="Kohler A."/>
            <person name="Nagy L.G."/>
            <person name="Floudas D."/>
            <person name="Copeland A."/>
            <person name="Barry K.W."/>
            <person name="Cichocki N."/>
            <person name="Veneault-Fourrey C."/>
            <person name="LaButti K."/>
            <person name="Lindquist E.A."/>
            <person name="Lipzen A."/>
            <person name="Lundell T."/>
            <person name="Morin E."/>
            <person name="Murat C."/>
            <person name="Sun H."/>
            <person name="Tunlid A."/>
            <person name="Henrissat B."/>
            <person name="Grigoriev I.V."/>
            <person name="Hibbett D.S."/>
            <person name="Martin F."/>
            <person name="Nordberg H.P."/>
            <person name="Cantor M.N."/>
            <person name="Hua S.X."/>
        </authorList>
    </citation>
    <scope>NUCLEOTIDE SEQUENCE [LARGE SCALE GENOMIC DNA]</scope>
    <source>
        <strain evidence="4 5">Zn</strain>
    </source>
</reference>
<dbReference type="PANTHER" id="PTHR37534">
    <property type="entry name" value="TRANSCRIPTIONAL ACTIVATOR PROTEIN UGA3"/>
    <property type="match status" value="1"/>
</dbReference>
<accession>A0A0C3GM28</accession>
<evidence type="ECO:0000313" key="4">
    <source>
        <dbReference type="EMBL" id="KIM97160.1"/>
    </source>
</evidence>
<dbReference type="GO" id="GO:0003700">
    <property type="term" value="F:DNA-binding transcription factor activity"/>
    <property type="evidence" value="ECO:0007669"/>
    <property type="project" value="TreeGrafter"/>
</dbReference>
<keyword evidence="3" id="KW-0472">Membrane</keyword>
<dbReference type="Pfam" id="PF11951">
    <property type="entry name" value="Fungal_trans_2"/>
    <property type="match status" value="1"/>
</dbReference>
<dbReference type="PANTHER" id="PTHR37534:SF47">
    <property type="entry name" value="ZN(2)-C6 FUNGAL-TYPE DOMAIN-CONTAINING PROTEIN"/>
    <property type="match status" value="1"/>
</dbReference>
<sequence length="401" mass="45522">MSLSFSGQSPRLIDLWFPGSELNAWPWSAGILPMSMPTPVMSTSPMVDSQLLPQMKMAHHSVLDDDVEEIIREPRMLDVEMWTPLDQHISSSSTAPPTLAKHTPVDKIYRQPEFLKERLRMLRRLFSKRTREILSMNGATKYPCATALWPLFRDLENIERDLDTIERDSETLSHAVTSIDNLQKKPAFRDAESEHLRRRVMSLATESEYIRTAITLGSTLVLAFSESSDQHLSTIIEHLRAVSFLANRALLSYKENSKDDTFPRFRFLCDTWLHMAIIAQLVLVDDDDSTGFEIDLASLIIQFSTRIVGINPLMAYAFTLFPIIGRVAIFCRKVRKVESNSIAIISQATELKEAIVQWSPPPVIEQSEDPSSKISNALRTAEAYRHTALLYLYQAVPEIAS</sequence>
<keyword evidence="3" id="KW-0812">Transmembrane</keyword>
<organism evidence="4 5">
    <name type="scientific">Oidiodendron maius (strain Zn)</name>
    <dbReference type="NCBI Taxonomy" id="913774"/>
    <lineage>
        <taxon>Eukaryota</taxon>
        <taxon>Fungi</taxon>
        <taxon>Dikarya</taxon>
        <taxon>Ascomycota</taxon>
        <taxon>Pezizomycotina</taxon>
        <taxon>Leotiomycetes</taxon>
        <taxon>Leotiomycetes incertae sedis</taxon>
        <taxon>Myxotrichaceae</taxon>
        <taxon>Oidiodendron</taxon>
    </lineage>
</organism>
<gene>
    <name evidence="4" type="ORF">OIDMADRAFT_32191</name>
</gene>
<dbReference type="AlphaFoldDB" id="A0A0C3GM28"/>
<proteinExistence type="predicted"/>
<dbReference type="GO" id="GO:0000976">
    <property type="term" value="F:transcription cis-regulatory region binding"/>
    <property type="evidence" value="ECO:0007669"/>
    <property type="project" value="TreeGrafter"/>
</dbReference>
<comment type="subcellular location">
    <subcellularLocation>
        <location evidence="1">Nucleus</location>
    </subcellularLocation>
</comment>
<dbReference type="GO" id="GO:0005634">
    <property type="term" value="C:nucleus"/>
    <property type="evidence" value="ECO:0007669"/>
    <property type="project" value="UniProtKB-SubCell"/>
</dbReference>
<dbReference type="InParanoid" id="A0A0C3GM28"/>
<dbReference type="OrthoDB" id="3886144at2759"/>
<evidence type="ECO:0000256" key="3">
    <source>
        <dbReference type="SAM" id="Phobius"/>
    </source>
</evidence>
<dbReference type="Proteomes" id="UP000054321">
    <property type="component" value="Unassembled WGS sequence"/>
</dbReference>
<dbReference type="STRING" id="913774.A0A0C3GM28"/>
<keyword evidence="2" id="KW-0539">Nucleus</keyword>
<feature type="transmembrane region" description="Helical" evidence="3">
    <location>
        <begin position="313"/>
        <end position="331"/>
    </location>
</feature>